<evidence type="ECO:0000313" key="2">
    <source>
        <dbReference type="Proteomes" id="UP000217076"/>
    </source>
</evidence>
<evidence type="ECO:0000313" key="1">
    <source>
        <dbReference type="EMBL" id="SDH94040.1"/>
    </source>
</evidence>
<gene>
    <name evidence="1" type="ORF">SAMN05421742_1283</name>
</gene>
<protein>
    <submittedName>
        <fullName evidence="1">Uncharacterized protein</fullName>
    </submittedName>
</protein>
<dbReference type="Proteomes" id="UP000217076">
    <property type="component" value="Unassembled WGS sequence"/>
</dbReference>
<dbReference type="EMBL" id="FNCV01000028">
    <property type="protein sequence ID" value="SDH94040.1"/>
    <property type="molecule type" value="Genomic_DNA"/>
</dbReference>
<proteinExistence type="predicted"/>
<sequence length="82" mass="9239">MTKAHRSTPRPGRYLPICPVAEVPEAAELTRLLEAAGWRVQPSVKPYRRRDGRVSVRLICRARGAGPVQLALTYEFEAWGHD</sequence>
<dbReference type="AlphaFoldDB" id="A0A1G8GI98"/>
<reference evidence="2" key="1">
    <citation type="submission" date="2016-10" db="EMBL/GenBank/DDBJ databases">
        <authorList>
            <person name="Varghese N."/>
            <person name="Submissions S."/>
        </authorList>
    </citation>
    <scope>NUCLEOTIDE SEQUENCE [LARGE SCALE GENOMIC DNA]</scope>
    <source>
        <strain evidence="2">930I</strain>
    </source>
</reference>
<dbReference type="RefSeq" id="WP_092622106.1">
    <property type="nucleotide sequence ID" value="NZ_FNCV01000028.1"/>
</dbReference>
<dbReference type="STRING" id="83401.SAMN05421742_1283"/>
<keyword evidence="2" id="KW-1185">Reference proteome</keyword>
<organism evidence="1 2">
    <name type="scientific">Roseospirillum parvum</name>
    <dbReference type="NCBI Taxonomy" id="83401"/>
    <lineage>
        <taxon>Bacteria</taxon>
        <taxon>Pseudomonadati</taxon>
        <taxon>Pseudomonadota</taxon>
        <taxon>Alphaproteobacteria</taxon>
        <taxon>Rhodospirillales</taxon>
        <taxon>Rhodospirillaceae</taxon>
        <taxon>Roseospirillum</taxon>
    </lineage>
</organism>
<accession>A0A1G8GI98</accession>
<name>A0A1G8GI98_9PROT</name>